<dbReference type="PANTHER" id="PTHR12737">
    <property type="entry name" value="DIMETHYLARGININE DIMETHYLAMINOHYDROLASE"/>
    <property type="match status" value="1"/>
</dbReference>
<organism evidence="4 5">
    <name type="scientific">Catellatospora bangladeshensis</name>
    <dbReference type="NCBI Taxonomy" id="310355"/>
    <lineage>
        <taxon>Bacteria</taxon>
        <taxon>Bacillati</taxon>
        <taxon>Actinomycetota</taxon>
        <taxon>Actinomycetes</taxon>
        <taxon>Micromonosporales</taxon>
        <taxon>Micromonosporaceae</taxon>
        <taxon>Catellatospora</taxon>
    </lineage>
</organism>
<gene>
    <name evidence="4" type="primary">ddaH</name>
    <name evidence="4" type="ORF">Cba03nite_30110</name>
</gene>
<evidence type="ECO:0000313" key="5">
    <source>
        <dbReference type="Proteomes" id="UP000601223"/>
    </source>
</evidence>
<dbReference type="Gene3D" id="3.75.10.10">
    <property type="entry name" value="L-arginine/glycine Amidinotransferase, Chain A"/>
    <property type="match status" value="1"/>
</dbReference>
<dbReference type="RefSeq" id="WP_203746228.1">
    <property type="nucleotide sequence ID" value="NZ_BONF01000016.1"/>
</dbReference>
<dbReference type="Proteomes" id="UP000601223">
    <property type="component" value="Unassembled WGS sequence"/>
</dbReference>
<dbReference type="GO" id="GO:0016403">
    <property type="term" value="F:dimethylargininase activity"/>
    <property type="evidence" value="ECO:0007669"/>
    <property type="project" value="TreeGrafter"/>
</dbReference>
<keyword evidence="5" id="KW-1185">Reference proteome</keyword>
<dbReference type="NCBIfam" id="NF045660">
    <property type="entry name" value="DiMthArgaseDdahStm"/>
    <property type="match status" value="1"/>
</dbReference>
<protein>
    <submittedName>
        <fullName evidence="4">N(G),N(G)-dimethylarginine dimethylaminohydrolase</fullName>
    </submittedName>
</protein>
<dbReference type="PANTHER" id="PTHR12737:SF9">
    <property type="entry name" value="DIMETHYLARGININASE"/>
    <property type="match status" value="1"/>
</dbReference>
<dbReference type="GO" id="GO:0045429">
    <property type="term" value="P:positive regulation of nitric oxide biosynthetic process"/>
    <property type="evidence" value="ECO:0007669"/>
    <property type="project" value="TreeGrafter"/>
</dbReference>
<name>A0A8J3JB85_9ACTN</name>
<feature type="active site" description="Proton donor" evidence="3">
    <location>
        <position position="164"/>
    </location>
</feature>
<reference evidence="4 5" key="1">
    <citation type="submission" date="2021-01" db="EMBL/GenBank/DDBJ databases">
        <title>Whole genome shotgun sequence of Catellatospora bangladeshensis NBRC 107357.</title>
        <authorList>
            <person name="Komaki H."/>
            <person name="Tamura T."/>
        </authorList>
    </citation>
    <scope>NUCLEOTIDE SEQUENCE [LARGE SCALE GENOMIC DNA]</scope>
    <source>
        <strain evidence="4 5">NBRC 107357</strain>
    </source>
</reference>
<comment type="caution">
    <text evidence="4">The sequence shown here is derived from an EMBL/GenBank/DDBJ whole genome shotgun (WGS) entry which is preliminary data.</text>
</comment>
<dbReference type="InterPro" id="IPR033199">
    <property type="entry name" value="DDAH-like"/>
</dbReference>
<evidence type="ECO:0000313" key="4">
    <source>
        <dbReference type="EMBL" id="GIF81662.1"/>
    </source>
</evidence>
<evidence type="ECO:0000256" key="1">
    <source>
        <dbReference type="ARBA" id="ARBA00008532"/>
    </source>
</evidence>
<dbReference type="GO" id="GO:0006525">
    <property type="term" value="P:arginine metabolic process"/>
    <property type="evidence" value="ECO:0007669"/>
    <property type="project" value="TreeGrafter"/>
</dbReference>
<proteinExistence type="inferred from homology"/>
<sequence>MSNRTVALVREPGPRLPEGIVTHIGRSEVDLSLARAQHMAYADALASAGWEVYPAPSADDCPDAVFVEDAVVVCEDLAVLTHPGAPERRPEIAGAETAVRELGLRVAHITGPGTLDGGDVLQVGSTVYVGRGGRTNGEGIRQLRELLAPLGRNVIAVPLGEVLHLKSAVTALPDGTFLALPHLVPVELFPAVRPVEEEGGCHVVPLGGDRVLLAASAPRTAELLADLGFTPVVVDIGEFEKLEGCVTCLSVLIRR</sequence>
<dbReference type="GO" id="GO:0016597">
    <property type="term" value="F:amino acid binding"/>
    <property type="evidence" value="ECO:0007669"/>
    <property type="project" value="TreeGrafter"/>
</dbReference>
<keyword evidence="2" id="KW-0378">Hydrolase</keyword>
<dbReference type="AlphaFoldDB" id="A0A8J3JB85"/>
<accession>A0A8J3JB85</accession>
<feature type="active site" description="Nucleophile" evidence="3">
    <location>
        <position position="248"/>
    </location>
</feature>
<evidence type="ECO:0000256" key="3">
    <source>
        <dbReference type="PIRSR" id="PIRSR633199-1"/>
    </source>
</evidence>
<dbReference type="GO" id="GO:0000052">
    <property type="term" value="P:citrulline metabolic process"/>
    <property type="evidence" value="ECO:0007669"/>
    <property type="project" value="TreeGrafter"/>
</dbReference>
<comment type="similarity">
    <text evidence="1">Belongs to the DDAH family.</text>
</comment>
<evidence type="ECO:0000256" key="2">
    <source>
        <dbReference type="ARBA" id="ARBA00022801"/>
    </source>
</evidence>
<dbReference type="SUPFAM" id="SSF55909">
    <property type="entry name" value="Pentein"/>
    <property type="match status" value="1"/>
</dbReference>
<dbReference type="EMBL" id="BONF01000016">
    <property type="protein sequence ID" value="GIF81662.1"/>
    <property type="molecule type" value="Genomic_DNA"/>
</dbReference>